<dbReference type="SUPFAM" id="SSF103481">
    <property type="entry name" value="Multidrug resistance efflux transporter EmrE"/>
    <property type="match status" value="2"/>
</dbReference>
<proteinExistence type="predicted"/>
<gene>
    <name evidence="3" type="ORF">RND81_10G105700</name>
</gene>
<dbReference type="PANTHER" id="PTHR23051:SF9">
    <property type="entry name" value="EAMA DOMAIN-CONTAINING PROTEIN"/>
    <property type="match status" value="1"/>
</dbReference>
<feature type="transmembrane region" description="Helical" evidence="2">
    <location>
        <begin position="245"/>
        <end position="262"/>
    </location>
</feature>
<reference evidence="3" key="1">
    <citation type="submission" date="2024-03" db="EMBL/GenBank/DDBJ databases">
        <title>WGS assembly of Saponaria officinalis var. Norfolk2.</title>
        <authorList>
            <person name="Jenkins J."/>
            <person name="Shu S."/>
            <person name="Grimwood J."/>
            <person name="Barry K."/>
            <person name="Goodstein D."/>
            <person name="Schmutz J."/>
            <person name="Leebens-Mack J."/>
            <person name="Osbourn A."/>
        </authorList>
    </citation>
    <scope>NUCLEOTIDE SEQUENCE [LARGE SCALE GENOMIC DNA]</scope>
    <source>
        <strain evidence="3">JIC</strain>
    </source>
</reference>
<keyword evidence="2" id="KW-0472">Membrane</keyword>
<keyword evidence="2" id="KW-0812">Transmembrane</keyword>
<evidence type="ECO:0000313" key="4">
    <source>
        <dbReference type="Proteomes" id="UP001443914"/>
    </source>
</evidence>
<dbReference type="PANTHER" id="PTHR23051">
    <property type="entry name" value="SOLUTE CARRIER FAMILY 35, MEMBER F5"/>
    <property type="match status" value="1"/>
</dbReference>
<comment type="caution">
    <text evidence="3">The sequence shown here is derived from an EMBL/GenBank/DDBJ whole genome shotgun (WGS) entry which is preliminary data.</text>
</comment>
<feature type="transmembrane region" description="Helical" evidence="2">
    <location>
        <begin position="297"/>
        <end position="324"/>
    </location>
</feature>
<keyword evidence="2" id="KW-1133">Transmembrane helix</keyword>
<keyword evidence="4" id="KW-1185">Reference proteome</keyword>
<dbReference type="InterPro" id="IPR037185">
    <property type="entry name" value="EmrE-like"/>
</dbReference>
<feature type="transmembrane region" description="Helical" evidence="2">
    <location>
        <begin position="39"/>
        <end position="56"/>
    </location>
</feature>
<name>A0AAW1I091_SAPOF</name>
<evidence type="ECO:0008006" key="5">
    <source>
        <dbReference type="Google" id="ProtNLM"/>
    </source>
</evidence>
<sequence>MDWKYCSGLCLISAVVFIWVTSAEITQRIFSEYRQPFAITYLGVSLMVIYLPIAALKDLLCSWFGPNSVDQFDDSNSLQTYTQCCLIEEQWMVINKDEEHGIHMIPRGSELDLWKTAKYSPYLMPIWFFTEYLSSSALANTSVASTTVLTSTSGLFALFFGALLGQDSINSVKLVAVFVSMAGVTLTTVGKTWAPDTSFSVSEDGNHNIIGDVYGLMSAMLYGLFTVLLKKSSGSDGNEVDVQKFFGYIGLFALLGFWWLVWPLQLIGIEPEFKFPKPSTAKTVLLNGFVGNFISDYIWAVSVVWTSPLVATLGMTLTIPLAMVADMVIHGRHYSLIYSIGCILVLAGFVLANLSDKFVLKPDTS</sequence>
<evidence type="ECO:0000256" key="1">
    <source>
        <dbReference type="ARBA" id="ARBA00004141"/>
    </source>
</evidence>
<evidence type="ECO:0000256" key="2">
    <source>
        <dbReference type="SAM" id="Phobius"/>
    </source>
</evidence>
<feature type="transmembrane region" description="Helical" evidence="2">
    <location>
        <begin position="209"/>
        <end position="229"/>
    </location>
</feature>
<dbReference type="AlphaFoldDB" id="A0AAW1I091"/>
<dbReference type="EMBL" id="JBDFQZ010000010">
    <property type="protein sequence ID" value="KAK9682905.1"/>
    <property type="molecule type" value="Genomic_DNA"/>
</dbReference>
<feature type="transmembrane region" description="Helical" evidence="2">
    <location>
        <begin position="171"/>
        <end position="189"/>
    </location>
</feature>
<feature type="transmembrane region" description="Helical" evidence="2">
    <location>
        <begin position="336"/>
        <end position="355"/>
    </location>
</feature>
<organism evidence="3 4">
    <name type="scientific">Saponaria officinalis</name>
    <name type="common">Common soapwort</name>
    <name type="synonym">Lychnis saponaria</name>
    <dbReference type="NCBI Taxonomy" id="3572"/>
    <lineage>
        <taxon>Eukaryota</taxon>
        <taxon>Viridiplantae</taxon>
        <taxon>Streptophyta</taxon>
        <taxon>Embryophyta</taxon>
        <taxon>Tracheophyta</taxon>
        <taxon>Spermatophyta</taxon>
        <taxon>Magnoliopsida</taxon>
        <taxon>eudicotyledons</taxon>
        <taxon>Gunneridae</taxon>
        <taxon>Pentapetalae</taxon>
        <taxon>Caryophyllales</taxon>
        <taxon>Caryophyllaceae</taxon>
        <taxon>Caryophylleae</taxon>
        <taxon>Saponaria</taxon>
    </lineage>
</organism>
<comment type="subcellular location">
    <subcellularLocation>
        <location evidence="1">Membrane</location>
        <topology evidence="1">Multi-pass membrane protein</topology>
    </subcellularLocation>
</comment>
<protein>
    <recommendedName>
        <fullName evidence="5">EamA domain-containing protein</fullName>
    </recommendedName>
</protein>
<dbReference type="Proteomes" id="UP001443914">
    <property type="component" value="Unassembled WGS sequence"/>
</dbReference>
<accession>A0AAW1I091</accession>
<feature type="transmembrane region" description="Helical" evidence="2">
    <location>
        <begin position="144"/>
        <end position="164"/>
    </location>
</feature>
<evidence type="ECO:0000313" key="3">
    <source>
        <dbReference type="EMBL" id="KAK9682905.1"/>
    </source>
</evidence>
<dbReference type="GO" id="GO:0016020">
    <property type="term" value="C:membrane"/>
    <property type="evidence" value="ECO:0007669"/>
    <property type="project" value="TreeGrafter"/>
</dbReference>